<sequence length="47" mass="5488">MQTPENCIHQVFLIFLFLIVYFPGQALMHLVSDLHEPHHPVSNVEVF</sequence>
<evidence type="ECO:0000313" key="2">
    <source>
        <dbReference type="Proteomes" id="UP000303027"/>
    </source>
</evidence>
<proteinExistence type="predicted"/>
<comment type="caution">
    <text evidence="1">The sequence shown here is derived from an EMBL/GenBank/DDBJ whole genome shotgun (WGS) entry which is preliminary data.</text>
</comment>
<organism evidence="1 2">
    <name type="scientific">Escherichia coli</name>
    <dbReference type="NCBI Taxonomy" id="562"/>
    <lineage>
        <taxon>Bacteria</taxon>
        <taxon>Pseudomonadati</taxon>
        <taxon>Pseudomonadota</taxon>
        <taxon>Gammaproteobacteria</taxon>
        <taxon>Enterobacterales</taxon>
        <taxon>Enterobacteriaceae</taxon>
        <taxon>Escherichia</taxon>
    </lineage>
</organism>
<gene>
    <name evidence="1" type="ORF">BvCmsKKP061_02481</name>
</gene>
<evidence type="ECO:0000313" key="1">
    <source>
        <dbReference type="EMBL" id="GDH43787.1"/>
    </source>
</evidence>
<dbReference type="Proteomes" id="UP000303027">
    <property type="component" value="Unassembled WGS sequence"/>
</dbReference>
<reference evidence="1 2" key="1">
    <citation type="submission" date="2018-04" db="EMBL/GenBank/DDBJ databases">
        <title>Large scale genomics of bovine and human commensal E. coli to reveal the emerging process of EHEC.</title>
        <authorList>
            <person name="Arimizu Y."/>
            <person name="Ogura Y."/>
        </authorList>
    </citation>
    <scope>NUCLEOTIDE SEQUENCE [LARGE SCALE GENOMIC DNA]</scope>
    <source>
        <strain evidence="1 2">KK-P061</strain>
    </source>
</reference>
<dbReference type="EMBL" id="BFXY01000075">
    <property type="protein sequence ID" value="GDH43787.1"/>
    <property type="molecule type" value="Genomic_DNA"/>
</dbReference>
<protein>
    <submittedName>
        <fullName evidence="1">Uncharacterized protein</fullName>
    </submittedName>
</protein>
<dbReference type="AlphaFoldDB" id="A0A479K9S6"/>
<name>A0A479K9S6_ECOLX</name>
<accession>A0A479K9S6</accession>